<name>V9D011_9EURO</name>
<proteinExistence type="predicted"/>
<reference evidence="1 2" key="1">
    <citation type="submission" date="2013-03" db="EMBL/GenBank/DDBJ databases">
        <title>The Genome Sequence of Cladophialophora carrionii CBS 160.54.</title>
        <authorList>
            <consortium name="The Broad Institute Genomics Platform"/>
            <person name="Cuomo C."/>
            <person name="de Hoog S."/>
            <person name="Gorbushina A."/>
            <person name="Walker B."/>
            <person name="Young S.K."/>
            <person name="Zeng Q."/>
            <person name="Gargeya S."/>
            <person name="Fitzgerald M."/>
            <person name="Haas B."/>
            <person name="Abouelleil A."/>
            <person name="Allen A.W."/>
            <person name="Alvarado L."/>
            <person name="Arachchi H.M."/>
            <person name="Berlin A.M."/>
            <person name="Chapman S.B."/>
            <person name="Gainer-Dewar J."/>
            <person name="Goldberg J."/>
            <person name="Griggs A."/>
            <person name="Gujja S."/>
            <person name="Hansen M."/>
            <person name="Howarth C."/>
            <person name="Imamovic A."/>
            <person name="Ireland A."/>
            <person name="Larimer J."/>
            <person name="McCowan C."/>
            <person name="Murphy C."/>
            <person name="Pearson M."/>
            <person name="Poon T.W."/>
            <person name="Priest M."/>
            <person name="Roberts A."/>
            <person name="Saif S."/>
            <person name="Shea T."/>
            <person name="Sisk P."/>
            <person name="Sykes S."/>
            <person name="Wortman J."/>
            <person name="Nusbaum C."/>
            <person name="Birren B."/>
        </authorList>
    </citation>
    <scope>NUCLEOTIDE SEQUENCE [LARGE SCALE GENOMIC DNA]</scope>
    <source>
        <strain evidence="1 2">CBS 160.54</strain>
    </source>
</reference>
<dbReference type="InterPro" id="IPR029063">
    <property type="entry name" value="SAM-dependent_MTases_sf"/>
</dbReference>
<dbReference type="AlphaFoldDB" id="V9D011"/>
<dbReference type="PANTHER" id="PTHR43712">
    <property type="entry name" value="PUTATIVE (AFU_ORTHOLOGUE AFUA_4G14580)-RELATED"/>
    <property type="match status" value="1"/>
</dbReference>
<dbReference type="GeneID" id="19987642"/>
<gene>
    <name evidence="1" type="ORF">G647_09149</name>
</gene>
<dbReference type="EMBL" id="KB822710">
    <property type="protein sequence ID" value="ETI19317.1"/>
    <property type="molecule type" value="Genomic_DNA"/>
</dbReference>
<dbReference type="HOGENOM" id="CLU_2573679_0_0_1"/>
<dbReference type="Proteomes" id="UP000030678">
    <property type="component" value="Unassembled WGS sequence"/>
</dbReference>
<organism evidence="1 2">
    <name type="scientific">Cladophialophora carrionii CBS 160.54</name>
    <dbReference type="NCBI Taxonomy" id="1279043"/>
    <lineage>
        <taxon>Eukaryota</taxon>
        <taxon>Fungi</taxon>
        <taxon>Dikarya</taxon>
        <taxon>Ascomycota</taxon>
        <taxon>Pezizomycotina</taxon>
        <taxon>Eurotiomycetes</taxon>
        <taxon>Chaetothyriomycetidae</taxon>
        <taxon>Chaetothyriales</taxon>
        <taxon>Herpotrichiellaceae</taxon>
        <taxon>Cladophialophora</taxon>
    </lineage>
</organism>
<dbReference type="Gene3D" id="3.40.50.150">
    <property type="entry name" value="Vaccinia Virus protein VP39"/>
    <property type="match status" value="1"/>
</dbReference>
<dbReference type="PANTHER" id="PTHR43712:SF5">
    <property type="entry name" value="O-METHYLTRANSFERASE ASQN-RELATED"/>
    <property type="match status" value="1"/>
</dbReference>
<protein>
    <submittedName>
        <fullName evidence="1">Uncharacterized protein</fullName>
    </submittedName>
</protein>
<evidence type="ECO:0000313" key="2">
    <source>
        <dbReference type="Proteomes" id="UP000030678"/>
    </source>
</evidence>
<evidence type="ECO:0000313" key="1">
    <source>
        <dbReference type="EMBL" id="ETI19317.1"/>
    </source>
</evidence>
<sequence length="81" mass="9305">MQRFMGCMRYLASGESFSIKNVVDAFDWQGLGKGLVVAERQCTNDKDIDRIKFQTHNFFTAQPVKNASAYLLRFICPDYSN</sequence>
<accession>V9D011</accession>
<dbReference type="RefSeq" id="XP_008731676.1">
    <property type="nucleotide sequence ID" value="XM_008733454.1"/>
</dbReference>
<dbReference type="VEuPathDB" id="FungiDB:G647_09149"/>